<sequence>MDREIILMRHGQPALVAGKKMSALDMQGWIDGYNRAGITDQPVPATSRQLATTARVIVSSTAPRALSSLQALGLEPSHVDALFCEAQLPHGQWRLPRLSPFTWAFILRLLWLCGYSRDVETVSAAKLRASMAAQRLLSLAGEGPVLLLGHGFMNRMIAKQLMAQGWTRQSRNGSHYWSAVVLAKRIEGSN</sequence>
<dbReference type="RefSeq" id="WP_186673285.1">
    <property type="nucleotide sequence ID" value="NZ_JABWRZ020000002.1"/>
</dbReference>
<dbReference type="Pfam" id="PF00300">
    <property type="entry name" value="His_Phos_1"/>
    <property type="match status" value="1"/>
</dbReference>
<accession>A0ABS6QF13</accession>
<protein>
    <submittedName>
        <fullName evidence="1">Histidine phosphatase family protein</fullName>
    </submittedName>
</protein>
<gene>
    <name evidence="1" type="ORF">HU760_019440</name>
</gene>
<evidence type="ECO:0000313" key="1">
    <source>
        <dbReference type="EMBL" id="MBV4492766.1"/>
    </source>
</evidence>
<reference evidence="1 2" key="1">
    <citation type="journal article" date="2020" name="Microorganisms">
        <title>Reliable Identification of Environmental Pseudomonas Isolates Using the rpoD Gene.</title>
        <authorList>
            <consortium name="The Broad Institute Genome Sequencing Platform"/>
            <person name="Girard L."/>
            <person name="Lood C."/>
            <person name="Rokni-Zadeh H."/>
            <person name="van Noort V."/>
            <person name="Lavigne R."/>
            <person name="De Mot R."/>
        </authorList>
    </citation>
    <scope>NUCLEOTIDE SEQUENCE [LARGE SCALE GENOMIC DNA]</scope>
    <source>
        <strain evidence="1 2">RD9SR1</strain>
    </source>
</reference>
<evidence type="ECO:0000313" key="2">
    <source>
        <dbReference type="Proteomes" id="UP000609530"/>
    </source>
</evidence>
<dbReference type="Gene3D" id="3.40.50.1240">
    <property type="entry name" value="Phosphoglycerate mutase-like"/>
    <property type="match status" value="1"/>
</dbReference>
<keyword evidence="2" id="KW-1185">Reference proteome</keyword>
<dbReference type="InterPro" id="IPR013078">
    <property type="entry name" value="His_Pase_superF_clade-1"/>
</dbReference>
<name>A0ABS6QF13_9PSED</name>
<dbReference type="SUPFAM" id="SSF53254">
    <property type="entry name" value="Phosphoglycerate mutase-like"/>
    <property type="match status" value="1"/>
</dbReference>
<dbReference type="InterPro" id="IPR029033">
    <property type="entry name" value="His_PPase_superfam"/>
</dbReference>
<comment type="caution">
    <text evidence="1">The sequence shown here is derived from an EMBL/GenBank/DDBJ whole genome shotgun (WGS) entry which is preliminary data.</text>
</comment>
<dbReference type="Proteomes" id="UP000609530">
    <property type="component" value="Unassembled WGS sequence"/>
</dbReference>
<dbReference type="EMBL" id="JABWRZ020000002">
    <property type="protein sequence ID" value="MBV4492766.1"/>
    <property type="molecule type" value="Genomic_DNA"/>
</dbReference>
<organism evidence="1 2">
    <name type="scientific">Pseudomonas oryzicola</name>
    <dbReference type="NCBI Taxonomy" id="485876"/>
    <lineage>
        <taxon>Bacteria</taxon>
        <taxon>Pseudomonadati</taxon>
        <taxon>Pseudomonadota</taxon>
        <taxon>Gammaproteobacteria</taxon>
        <taxon>Pseudomonadales</taxon>
        <taxon>Pseudomonadaceae</taxon>
        <taxon>Pseudomonas</taxon>
    </lineage>
</organism>
<proteinExistence type="predicted"/>